<dbReference type="PANTHER" id="PTHR21646">
    <property type="entry name" value="UBIQUITIN CARBOXYL-TERMINAL HYDROLASE"/>
    <property type="match status" value="1"/>
</dbReference>
<dbReference type="PROSITE" id="PS00973">
    <property type="entry name" value="USP_2"/>
    <property type="match status" value="1"/>
</dbReference>
<dbReference type="PROSITE" id="PS00972">
    <property type="entry name" value="USP_1"/>
    <property type="match status" value="1"/>
</dbReference>
<feature type="region of interest" description="Disordered" evidence="5">
    <location>
        <begin position="137"/>
        <end position="161"/>
    </location>
</feature>
<evidence type="ECO:0000259" key="6">
    <source>
        <dbReference type="PROSITE" id="PS50235"/>
    </source>
</evidence>
<comment type="similarity">
    <text evidence="2">Belongs to the peptidase C19 family.</text>
</comment>
<feature type="compositionally biased region" description="Basic and acidic residues" evidence="5">
    <location>
        <begin position="137"/>
        <end position="153"/>
    </location>
</feature>
<accession>A0ABP1QP11</accession>
<dbReference type="SUPFAM" id="SSF52821">
    <property type="entry name" value="Rhodanese/Cell cycle control phosphatase"/>
    <property type="match status" value="1"/>
</dbReference>
<dbReference type="Gene3D" id="3.90.70.10">
    <property type="entry name" value="Cysteine proteinases"/>
    <property type="match status" value="1"/>
</dbReference>
<dbReference type="InterPro" id="IPR001763">
    <property type="entry name" value="Rhodanese-like_dom"/>
</dbReference>
<dbReference type="PANTHER" id="PTHR21646:SF46">
    <property type="entry name" value="UBIQUITIN CARBOXYL-TERMINAL HYDROLASE"/>
    <property type="match status" value="1"/>
</dbReference>
<dbReference type="InterPro" id="IPR028889">
    <property type="entry name" value="USP"/>
</dbReference>
<evidence type="ECO:0000313" key="8">
    <source>
        <dbReference type="Proteomes" id="UP001642540"/>
    </source>
</evidence>
<feature type="region of interest" description="Disordered" evidence="5">
    <location>
        <begin position="628"/>
        <end position="714"/>
    </location>
</feature>
<evidence type="ECO:0000256" key="1">
    <source>
        <dbReference type="ARBA" id="ARBA00000707"/>
    </source>
</evidence>
<evidence type="ECO:0000256" key="5">
    <source>
        <dbReference type="SAM" id="MobiDB-lite"/>
    </source>
</evidence>
<dbReference type="SMART" id="SM00450">
    <property type="entry name" value="RHOD"/>
    <property type="match status" value="1"/>
</dbReference>
<dbReference type="SUPFAM" id="SSF54001">
    <property type="entry name" value="Cysteine proteinases"/>
    <property type="match status" value="1"/>
</dbReference>
<dbReference type="PROSITE" id="PS50235">
    <property type="entry name" value="USP_3"/>
    <property type="match status" value="1"/>
</dbReference>
<reference evidence="7 8" key="1">
    <citation type="submission" date="2024-08" db="EMBL/GenBank/DDBJ databases">
        <authorList>
            <person name="Cucini C."/>
            <person name="Frati F."/>
        </authorList>
    </citation>
    <scope>NUCLEOTIDE SEQUENCE [LARGE SCALE GENOMIC DNA]</scope>
</reference>
<protein>
    <recommendedName>
        <fullName evidence="3">ubiquitinyl hydrolase 1</fullName>
        <ecNumber evidence="3">3.4.19.12</ecNumber>
    </recommendedName>
</protein>
<dbReference type="EC" id="3.4.19.12" evidence="3"/>
<feature type="compositionally biased region" description="Polar residues" evidence="5">
    <location>
        <begin position="640"/>
        <end position="654"/>
    </location>
</feature>
<comment type="caution">
    <text evidence="7">The sequence shown here is derived from an EMBL/GenBank/DDBJ whole genome shotgun (WGS) entry which is preliminary data.</text>
</comment>
<gene>
    <name evidence="7" type="ORF">ODALV1_LOCUS13205</name>
</gene>
<evidence type="ECO:0000256" key="4">
    <source>
        <dbReference type="SAM" id="Coils"/>
    </source>
</evidence>
<sequence length="1064" mass="120028">MARQVKNIYYSKNLDELQKRAGNLKLEKSAVSAKSILASSDKLLAEAEKYLLDGDEELAYFFFFRYVEAIAQFQKREDYKRDKKYYENLISKQKFKAALDKLDILTSSLQERYKLKKDIDVLESAAVQEEFNEALENEKNLNHKRNADGKDRGPLSSGDGYKSTISSINGIVKSNGTDKIEIVKTNGITPQELKSLLEQKAKRILLVDCRDRTDFTNNHILHSNSICIPATALSQGMSANTILTTMKECNPESYMDWNNRGTFDYIILYDWNSSFDNRSPGLSIVYDAVTKWDQDCKNAKILVVQGGMKNMYYTYPNLLTNPQTNVNATNKQNGSNGDVDLRKLELISYPDLEDANVAPKSYKPVDGPEINSISLNNAEHDKNLFANSSYPNINDVPTVGGVHVDRSTKPSRANLQKVPNGSASVAPSATSISTIETPDKTDTKIKEYSAALDAVIESTNETIKSEKEAKALRELADKELDAELQNKLKAKEVETDSLRMQLDARNEQLSKMKAQYEAVLREQKTKHILPRIRTPVEEEKITSKQKEKDRLDEMVKALRKMRLEAALEKGKRDVLINNDNERVSDYVSLPPIPNTSVGQVGNRASGVNSATQLPSISQAASVTPEIISSPVPSLKPSSSNAGSRPISQDSSAITRQKLKDESSEQPRSSALKRSHSHPNIAQSHEEDMGDEPGTSQTPRINRGLKPTRAQAPEVATPRRFARNFEVVSSTERSKTGLKNLGNTCYMNSIIQCLSHTRGLVDYLRSEEYMKEWHPGRSPTKGEATEELSAAIKQMHSGHRSISLLDLKSTIGKHHRAFRGYEQQDSHEFITILLDWLHEEMNRATEKTPLKEQKNDGLSDEVAASRTWEDYKKSNNSKISELFCGQQKSCVTCSSCSTQSVTFEPFFILSVPIPSSGKKCDIQQCIDFYTTEEELSGWNCVQCKKKVRATKKIDLWRLPPYLIIHLQRFYNDGYWKKRLTEIDFPVDNLNLNPKVIGTDRSTTYDYQLYSVSNHYGSMDGGHYTAYCRLPGTWLRFDDLEVCPINGRDVPSAAAYILFYQNRNYC</sequence>
<organism evidence="7 8">
    <name type="scientific">Orchesella dallaii</name>
    <dbReference type="NCBI Taxonomy" id="48710"/>
    <lineage>
        <taxon>Eukaryota</taxon>
        <taxon>Metazoa</taxon>
        <taxon>Ecdysozoa</taxon>
        <taxon>Arthropoda</taxon>
        <taxon>Hexapoda</taxon>
        <taxon>Collembola</taxon>
        <taxon>Entomobryomorpha</taxon>
        <taxon>Entomobryoidea</taxon>
        <taxon>Orchesellidae</taxon>
        <taxon>Orchesellinae</taxon>
        <taxon>Orchesella</taxon>
    </lineage>
</organism>
<dbReference type="InterPro" id="IPR015063">
    <property type="entry name" value="USP8_dimer"/>
</dbReference>
<dbReference type="Gene3D" id="3.40.250.10">
    <property type="entry name" value="Rhodanese-like domain"/>
    <property type="match status" value="1"/>
</dbReference>
<proteinExistence type="inferred from homology"/>
<dbReference type="Pfam" id="PF08969">
    <property type="entry name" value="USP8_dimer"/>
    <property type="match status" value="1"/>
</dbReference>
<dbReference type="EMBL" id="CAXLJM020000041">
    <property type="protein sequence ID" value="CAL8109144.1"/>
    <property type="molecule type" value="Genomic_DNA"/>
</dbReference>
<feature type="compositionally biased region" description="Low complexity" evidence="5">
    <location>
        <begin position="628"/>
        <end position="639"/>
    </location>
</feature>
<evidence type="ECO:0000256" key="2">
    <source>
        <dbReference type="ARBA" id="ARBA00009085"/>
    </source>
</evidence>
<dbReference type="CDD" id="cd02674">
    <property type="entry name" value="Peptidase_C19R"/>
    <property type="match status" value="1"/>
</dbReference>
<dbReference type="Pfam" id="PF00581">
    <property type="entry name" value="Rhodanese"/>
    <property type="match status" value="1"/>
</dbReference>
<dbReference type="InterPro" id="IPR018200">
    <property type="entry name" value="USP_CS"/>
</dbReference>
<dbReference type="InterPro" id="IPR050185">
    <property type="entry name" value="Ub_carboxyl-term_hydrolase"/>
</dbReference>
<dbReference type="InterPro" id="IPR001394">
    <property type="entry name" value="Peptidase_C19_UCH"/>
</dbReference>
<dbReference type="Gene3D" id="1.20.58.80">
    <property type="entry name" value="Phosphotransferase system, lactose/cellobiose-type IIA subunit"/>
    <property type="match status" value="1"/>
</dbReference>
<name>A0ABP1QP11_9HEXA</name>
<keyword evidence="8" id="KW-1185">Reference proteome</keyword>
<dbReference type="InterPro" id="IPR038765">
    <property type="entry name" value="Papain-like_cys_pep_sf"/>
</dbReference>
<evidence type="ECO:0000313" key="7">
    <source>
        <dbReference type="EMBL" id="CAL8109144.1"/>
    </source>
</evidence>
<dbReference type="InterPro" id="IPR036873">
    <property type="entry name" value="Rhodanese-like_dom_sf"/>
</dbReference>
<feature type="domain" description="USP" evidence="6">
    <location>
        <begin position="735"/>
        <end position="1061"/>
    </location>
</feature>
<dbReference type="Pfam" id="PF00443">
    <property type="entry name" value="UCH"/>
    <property type="match status" value="1"/>
</dbReference>
<feature type="coiled-coil region" evidence="4">
    <location>
        <begin position="499"/>
        <end position="564"/>
    </location>
</feature>
<comment type="catalytic activity">
    <reaction evidence="1">
        <text>Thiol-dependent hydrolysis of ester, thioester, amide, peptide and isopeptide bonds formed by the C-terminal Gly of ubiquitin (a 76-residue protein attached to proteins as an intracellular targeting signal).</text>
        <dbReference type="EC" id="3.4.19.12"/>
    </reaction>
</comment>
<dbReference type="SUPFAM" id="SSF140856">
    <property type="entry name" value="USP8 N-terminal domain-like"/>
    <property type="match status" value="1"/>
</dbReference>
<dbReference type="Proteomes" id="UP001642540">
    <property type="component" value="Unassembled WGS sequence"/>
</dbReference>
<feature type="region of interest" description="Disordered" evidence="5">
    <location>
        <begin position="411"/>
        <end position="430"/>
    </location>
</feature>
<evidence type="ECO:0000256" key="3">
    <source>
        <dbReference type="ARBA" id="ARBA00012759"/>
    </source>
</evidence>
<keyword evidence="4" id="KW-0175">Coiled coil</keyword>